<dbReference type="EMBL" id="GECU01026941">
    <property type="protein sequence ID" value="JAS80765.1"/>
    <property type="molecule type" value="Transcribed_RNA"/>
</dbReference>
<dbReference type="AlphaFoldDB" id="A0A1B6I1M6"/>
<evidence type="ECO:0000256" key="1">
    <source>
        <dbReference type="SAM" id="Phobius"/>
    </source>
</evidence>
<keyword evidence="1" id="KW-0472">Membrane</keyword>
<dbReference type="EMBL" id="GECU01031822">
    <property type="protein sequence ID" value="JAS75884.1"/>
    <property type="molecule type" value="Transcribed_RNA"/>
</dbReference>
<feature type="chain" id="PRO_5008584710" evidence="2">
    <location>
        <begin position="24"/>
        <end position="139"/>
    </location>
</feature>
<evidence type="ECO:0000256" key="2">
    <source>
        <dbReference type="SAM" id="SignalP"/>
    </source>
</evidence>
<protein>
    <submittedName>
        <fullName evidence="4">Uncharacterized protein</fullName>
    </submittedName>
</protein>
<keyword evidence="1" id="KW-1133">Transmembrane helix</keyword>
<reference evidence="4" key="1">
    <citation type="submission" date="2015-11" db="EMBL/GenBank/DDBJ databases">
        <title>De novo transcriptome assembly of four potential Pierce s Disease insect vectors from Arizona vineyards.</title>
        <authorList>
            <person name="Tassone E.E."/>
        </authorList>
    </citation>
    <scope>NUCLEOTIDE SEQUENCE</scope>
</reference>
<keyword evidence="1" id="KW-0812">Transmembrane</keyword>
<sequence>MKRFCIQAVLLLTLFYVFAGTSGLGNGSGRGGVSSFKSGPRKAVYNGLGYANGDYQMKQFADGKPMQSSKPSRGIGMTAWGIIAVLAGSLLLGTILYYTVLFYPILCKKERKAQNHRTLDCCPSAPPATDNIPALSTPV</sequence>
<keyword evidence="2" id="KW-0732">Signal</keyword>
<evidence type="ECO:0000313" key="4">
    <source>
        <dbReference type="EMBL" id="JAS80765.1"/>
    </source>
</evidence>
<gene>
    <name evidence="3" type="ORF">g.45961</name>
    <name evidence="4" type="ORF">g.45962</name>
</gene>
<name>A0A1B6I1M6_9HEMI</name>
<accession>A0A1B6I1M6</accession>
<evidence type="ECO:0000313" key="3">
    <source>
        <dbReference type="EMBL" id="JAS75884.1"/>
    </source>
</evidence>
<feature type="transmembrane region" description="Helical" evidence="1">
    <location>
        <begin position="79"/>
        <end position="106"/>
    </location>
</feature>
<feature type="signal peptide" evidence="2">
    <location>
        <begin position="1"/>
        <end position="23"/>
    </location>
</feature>
<proteinExistence type="predicted"/>
<organism evidence="4">
    <name type="scientific">Homalodisca liturata</name>
    <dbReference type="NCBI Taxonomy" id="320908"/>
    <lineage>
        <taxon>Eukaryota</taxon>
        <taxon>Metazoa</taxon>
        <taxon>Ecdysozoa</taxon>
        <taxon>Arthropoda</taxon>
        <taxon>Hexapoda</taxon>
        <taxon>Insecta</taxon>
        <taxon>Pterygota</taxon>
        <taxon>Neoptera</taxon>
        <taxon>Paraneoptera</taxon>
        <taxon>Hemiptera</taxon>
        <taxon>Auchenorrhyncha</taxon>
        <taxon>Membracoidea</taxon>
        <taxon>Cicadellidae</taxon>
        <taxon>Cicadellinae</taxon>
        <taxon>Proconiini</taxon>
        <taxon>Homalodisca</taxon>
    </lineage>
</organism>